<gene>
    <name evidence="1" type="ORF">NCTC12020_00252</name>
</gene>
<dbReference type="EMBL" id="UHIO01000001">
    <property type="protein sequence ID" value="SUP40256.1"/>
    <property type="molecule type" value="Genomic_DNA"/>
</dbReference>
<evidence type="ECO:0000313" key="2">
    <source>
        <dbReference type="Proteomes" id="UP000255367"/>
    </source>
</evidence>
<dbReference type="RefSeq" id="WP_281267703.1">
    <property type="nucleotide sequence ID" value="NZ_UHIO01000001.1"/>
</dbReference>
<protein>
    <submittedName>
        <fullName evidence="1">Uncharacterized protein</fullName>
    </submittedName>
</protein>
<evidence type="ECO:0000313" key="1">
    <source>
        <dbReference type="EMBL" id="SUP40256.1"/>
    </source>
</evidence>
<accession>A0A380NGQ9</accession>
<sequence length="42" mass="4626">MKKTVLSALVATTLLGSYSVLAPMKLHLKILVCIPMQLVIMR</sequence>
<reference evidence="1 2" key="1">
    <citation type="submission" date="2018-06" db="EMBL/GenBank/DDBJ databases">
        <authorList>
            <consortium name="Pathogen Informatics"/>
            <person name="Doyle S."/>
        </authorList>
    </citation>
    <scope>NUCLEOTIDE SEQUENCE [LARGE SCALE GENOMIC DNA]</scope>
    <source>
        <strain evidence="1 2">NCTC12020</strain>
    </source>
</reference>
<keyword evidence="2" id="KW-1185">Reference proteome</keyword>
<dbReference type="AlphaFoldDB" id="A0A380NGQ9"/>
<organism evidence="1 2">
    <name type="scientific">Veillonella criceti</name>
    <dbReference type="NCBI Taxonomy" id="103891"/>
    <lineage>
        <taxon>Bacteria</taxon>
        <taxon>Bacillati</taxon>
        <taxon>Bacillota</taxon>
        <taxon>Negativicutes</taxon>
        <taxon>Veillonellales</taxon>
        <taxon>Veillonellaceae</taxon>
        <taxon>Veillonella</taxon>
    </lineage>
</organism>
<dbReference type="Proteomes" id="UP000255367">
    <property type="component" value="Unassembled WGS sequence"/>
</dbReference>
<name>A0A380NGQ9_9FIRM</name>
<proteinExistence type="predicted"/>